<feature type="transmembrane region" description="Helical" evidence="2">
    <location>
        <begin position="328"/>
        <end position="348"/>
    </location>
</feature>
<evidence type="ECO:0000313" key="4">
    <source>
        <dbReference type="Proteomes" id="UP000001940"/>
    </source>
</evidence>
<dbReference type="OrthoDB" id="5870595at2759"/>
<dbReference type="AGR" id="WB:WBGene00189987"/>
<dbReference type="KEGG" id="cel:CELE_C18H7.12"/>
<keyword evidence="2" id="KW-0472">Membrane</keyword>
<evidence type="ECO:0000313" key="5">
    <source>
        <dbReference type="WormBase" id="C18H7.12"/>
    </source>
</evidence>
<dbReference type="RefSeq" id="NP_001255223.2">
    <property type="nucleotide sequence ID" value="NM_001268294.4"/>
</dbReference>
<feature type="compositionally biased region" description="Polar residues" evidence="1">
    <location>
        <begin position="493"/>
        <end position="502"/>
    </location>
</feature>
<dbReference type="AlphaFoldDB" id="D0IMZ2"/>
<feature type="region of interest" description="Disordered" evidence="1">
    <location>
        <begin position="374"/>
        <end position="508"/>
    </location>
</feature>
<feature type="transmembrane region" description="Helical" evidence="2">
    <location>
        <begin position="248"/>
        <end position="268"/>
    </location>
</feature>
<protein>
    <submittedName>
        <fullName evidence="3">RGS domain-containing protein</fullName>
    </submittedName>
</protein>
<dbReference type="PaxDb" id="6239-C18H7.12"/>
<dbReference type="GO" id="GO:0005730">
    <property type="term" value="C:nucleolus"/>
    <property type="evidence" value="ECO:0000318"/>
    <property type="project" value="GO_Central"/>
</dbReference>
<feature type="transmembrane region" description="Helical" evidence="2">
    <location>
        <begin position="121"/>
        <end position="140"/>
    </location>
</feature>
<dbReference type="eggNOG" id="ENOG502RVSI">
    <property type="taxonomic scope" value="Eukaryota"/>
</dbReference>
<feature type="compositionally biased region" description="Acidic residues" evidence="1">
    <location>
        <begin position="413"/>
        <end position="427"/>
    </location>
</feature>
<dbReference type="GeneID" id="13191992"/>
<dbReference type="InParanoid" id="D0IMZ2"/>
<dbReference type="HOGENOM" id="CLU_040221_0_0_1"/>
<dbReference type="CTD" id="13191992"/>
<gene>
    <name evidence="3 5" type="ORF">C18H7.12</name>
    <name evidence="3" type="ORF">CELE_C18H7.12</name>
</gene>
<feature type="transmembrane region" description="Helical" evidence="2">
    <location>
        <begin position="298"/>
        <end position="316"/>
    </location>
</feature>
<feature type="compositionally biased region" description="Basic and acidic residues" evidence="1">
    <location>
        <begin position="462"/>
        <end position="492"/>
    </location>
</feature>
<dbReference type="FunCoup" id="D0IMZ2">
    <property type="interactions" value="338"/>
</dbReference>
<name>D0IMZ2_CAEEL</name>
<organism evidence="3 4">
    <name type="scientific">Caenorhabditis elegans</name>
    <dbReference type="NCBI Taxonomy" id="6239"/>
    <lineage>
        <taxon>Eukaryota</taxon>
        <taxon>Metazoa</taxon>
        <taxon>Ecdysozoa</taxon>
        <taxon>Nematoda</taxon>
        <taxon>Chromadorea</taxon>
        <taxon>Rhabditida</taxon>
        <taxon>Rhabditina</taxon>
        <taxon>Rhabditomorpha</taxon>
        <taxon>Rhabditoidea</taxon>
        <taxon>Rhabditidae</taxon>
        <taxon>Peloderinae</taxon>
        <taxon>Caenorhabditis</taxon>
    </lineage>
</organism>
<feature type="transmembrane region" description="Helical" evidence="2">
    <location>
        <begin position="84"/>
        <end position="101"/>
    </location>
</feature>
<keyword evidence="2" id="KW-1133">Transmembrane helix</keyword>
<feature type="compositionally biased region" description="Basic and acidic residues" evidence="1">
    <location>
        <begin position="385"/>
        <end position="412"/>
    </location>
</feature>
<dbReference type="WormBase" id="C18H7.12">
    <property type="protein sequence ID" value="CE48574"/>
    <property type="gene ID" value="WBGene00189987"/>
</dbReference>
<feature type="compositionally biased region" description="Acidic residues" evidence="1">
    <location>
        <begin position="375"/>
        <end position="384"/>
    </location>
</feature>
<dbReference type="EMBL" id="BX284604">
    <property type="protein sequence ID" value="CCD63299.2"/>
    <property type="molecule type" value="Genomic_DNA"/>
</dbReference>
<feature type="transmembrane region" description="Helical" evidence="2">
    <location>
        <begin position="210"/>
        <end position="228"/>
    </location>
</feature>
<evidence type="ECO:0000256" key="2">
    <source>
        <dbReference type="SAM" id="Phobius"/>
    </source>
</evidence>
<evidence type="ECO:0000256" key="1">
    <source>
        <dbReference type="SAM" id="MobiDB-lite"/>
    </source>
</evidence>
<dbReference type="OMA" id="GYFLLWY"/>
<dbReference type="Proteomes" id="UP000001940">
    <property type="component" value="Chromosome IV"/>
</dbReference>
<feature type="compositionally biased region" description="Polar residues" evidence="1">
    <location>
        <begin position="437"/>
        <end position="453"/>
    </location>
</feature>
<keyword evidence="4" id="KW-1185">Reference proteome</keyword>
<evidence type="ECO:0000313" key="3">
    <source>
        <dbReference type="EMBL" id="CCD63299.2"/>
    </source>
</evidence>
<keyword evidence="2" id="KW-0812">Transmembrane</keyword>
<proteinExistence type="predicted"/>
<reference evidence="3 4" key="1">
    <citation type="journal article" date="1998" name="Science">
        <title>Genome sequence of the nematode C. elegans: a platform for investigating biology.</title>
        <authorList>
            <consortium name="The C. elegans sequencing consortium"/>
            <person name="Sulson J.E."/>
            <person name="Waterston R."/>
        </authorList>
    </citation>
    <scope>NUCLEOTIDE SEQUENCE [LARGE SCALE GENOMIC DNA]</scope>
    <source>
        <strain evidence="3 4">Bristol N2</strain>
    </source>
</reference>
<accession>D0IMZ2</accession>
<sequence length="508" mass="58013">MSQIEDLLLNSDNSTEFFINITIDSNSSSGLDVEKLLELVKNYTTKNDTASSSNVDEIYTNPYSFYLLKRENGINLNLEYNHSSYFMTACYLVMATFVYYVPRTIYIRISRATREQHLPGFIFIWYLSIVACLSGPIHFAEYQADLSRSFSNDSNSTVANIQDTFFTTYITRSLAASINRVVSPAIGILCLQQITTHSDYGIPLLHEEPVQVILCVAMTIFVFGYSFLREYFYFAVLDANSPKYPDRFHVDMYDIIVPLITSFLFYFARKNLSRQSVYNVEKCGPNGPTTLDKVSKPIVFQAAMLFAMFIALFSVASEEEELCLDPEVYLFPYSYVAAQTPVVHWMLFRSLLRTRKSTRVCCLMCCVSGEKITPEEEEVEEEDVEAKGDNDKNDKNKKNNEDAKKKDNTQKDADEEEEDNSDDEPETLDANKIDIMSPSQTEELVIAESSQDPQEVRVIVVNEEKQDVEQHDTIQEHKENQEEAENRKKEEATASTKCSPVGSSRILH</sequence>